<dbReference type="GO" id="GO:0003723">
    <property type="term" value="F:RNA binding"/>
    <property type="evidence" value="ECO:0007669"/>
    <property type="project" value="InterPro"/>
</dbReference>
<dbReference type="PROSITE" id="PS50821">
    <property type="entry name" value="PAZ"/>
    <property type="match status" value="1"/>
</dbReference>
<reference evidence="8 9" key="1">
    <citation type="journal article" date="2019" name="Sci. Rep.">
        <title>A high-quality genome of Eragrostis curvula grass provides insights into Poaceae evolution and supports new strategies to enhance forage quality.</title>
        <authorList>
            <person name="Carballo J."/>
            <person name="Santos B.A.C.M."/>
            <person name="Zappacosta D."/>
            <person name="Garbus I."/>
            <person name="Selva J.P."/>
            <person name="Gallo C.A."/>
            <person name="Diaz A."/>
            <person name="Albertini E."/>
            <person name="Caccamo M."/>
            <person name="Echenique V."/>
        </authorList>
    </citation>
    <scope>NUCLEOTIDE SEQUENCE [LARGE SCALE GENOMIC DNA]</scope>
    <source>
        <strain evidence="9">cv. Victoria</strain>
        <tissue evidence="8">Leaf</tissue>
    </source>
</reference>
<dbReference type="SUPFAM" id="SSF53098">
    <property type="entry name" value="Ribonuclease H-like"/>
    <property type="match status" value="1"/>
</dbReference>
<dbReference type="FunFam" id="3.40.50.2300:FF:000110">
    <property type="entry name" value="Argonaute 10"/>
    <property type="match status" value="1"/>
</dbReference>
<organism evidence="8 9">
    <name type="scientific">Eragrostis curvula</name>
    <name type="common">weeping love grass</name>
    <dbReference type="NCBI Taxonomy" id="38414"/>
    <lineage>
        <taxon>Eukaryota</taxon>
        <taxon>Viridiplantae</taxon>
        <taxon>Streptophyta</taxon>
        <taxon>Embryophyta</taxon>
        <taxon>Tracheophyta</taxon>
        <taxon>Spermatophyta</taxon>
        <taxon>Magnoliopsida</taxon>
        <taxon>Liliopsida</taxon>
        <taxon>Poales</taxon>
        <taxon>Poaceae</taxon>
        <taxon>PACMAD clade</taxon>
        <taxon>Chloridoideae</taxon>
        <taxon>Eragrostideae</taxon>
        <taxon>Eragrostidinae</taxon>
        <taxon>Eragrostis</taxon>
    </lineage>
</organism>
<dbReference type="InterPro" id="IPR003165">
    <property type="entry name" value="Piwi"/>
</dbReference>
<feature type="compositionally biased region" description="Low complexity" evidence="4">
    <location>
        <begin position="124"/>
        <end position="133"/>
    </location>
</feature>
<dbReference type="InterPro" id="IPR036085">
    <property type="entry name" value="PAZ_dom_sf"/>
</dbReference>
<evidence type="ECO:0000256" key="4">
    <source>
        <dbReference type="SAM" id="MobiDB-lite"/>
    </source>
</evidence>
<gene>
    <name evidence="7" type="ORF">EJB05_05164</name>
    <name evidence="8" type="ORF">EJB05_05172</name>
</gene>
<dbReference type="Pfam" id="PF02171">
    <property type="entry name" value="Piwi"/>
    <property type="match status" value="1"/>
</dbReference>
<evidence type="ECO:0000259" key="6">
    <source>
        <dbReference type="PROSITE" id="PS50822"/>
    </source>
</evidence>
<evidence type="ECO:0000313" key="7">
    <source>
        <dbReference type="EMBL" id="TVU45671.1"/>
    </source>
</evidence>
<evidence type="ECO:0000259" key="5">
    <source>
        <dbReference type="PROSITE" id="PS50821"/>
    </source>
</evidence>
<keyword evidence="2" id="KW-0943">RNA-mediated gene silencing</keyword>
<dbReference type="InterPro" id="IPR032472">
    <property type="entry name" value="ArgoL2"/>
</dbReference>
<feature type="domain" description="PAZ" evidence="5">
    <location>
        <begin position="527"/>
        <end position="638"/>
    </location>
</feature>
<dbReference type="SUPFAM" id="SSF101690">
    <property type="entry name" value="PAZ domain"/>
    <property type="match status" value="1"/>
</dbReference>
<dbReference type="Pfam" id="PF02170">
    <property type="entry name" value="PAZ"/>
    <property type="match status" value="1"/>
</dbReference>
<dbReference type="InterPro" id="IPR012337">
    <property type="entry name" value="RNaseH-like_sf"/>
</dbReference>
<dbReference type="SMART" id="SM01163">
    <property type="entry name" value="DUF1785"/>
    <property type="match status" value="1"/>
</dbReference>
<evidence type="ECO:0000256" key="1">
    <source>
        <dbReference type="ARBA" id="ARBA00008201"/>
    </source>
</evidence>
<dbReference type="CDD" id="cd02846">
    <property type="entry name" value="PAZ_argonaute_like"/>
    <property type="match status" value="1"/>
</dbReference>
<dbReference type="PANTHER" id="PTHR22891">
    <property type="entry name" value="EUKARYOTIC TRANSLATION INITIATION FACTOR 2C"/>
    <property type="match status" value="1"/>
</dbReference>
<feature type="compositionally biased region" description="Low complexity" evidence="4">
    <location>
        <begin position="281"/>
        <end position="310"/>
    </location>
</feature>
<dbReference type="Gene3D" id="2.170.260.10">
    <property type="entry name" value="paz domain"/>
    <property type="match status" value="1"/>
</dbReference>
<evidence type="ECO:0000313" key="9">
    <source>
        <dbReference type="Proteomes" id="UP000324897"/>
    </source>
</evidence>
<dbReference type="Gene3D" id="3.30.420.10">
    <property type="entry name" value="Ribonuclease H-like superfamily/Ribonuclease H"/>
    <property type="match status" value="1"/>
</dbReference>
<dbReference type="Proteomes" id="UP000324897">
    <property type="component" value="Chromosome 5"/>
</dbReference>
<dbReference type="FunFam" id="2.170.260.10:FF:000008">
    <property type="entry name" value="Protein argonaute 7"/>
    <property type="match status" value="1"/>
</dbReference>
<accession>A0A5J9WCP9</accession>
<dbReference type="Pfam" id="PF16486">
    <property type="entry name" value="ArgoN"/>
    <property type="match status" value="1"/>
</dbReference>
<feature type="domain" description="Piwi" evidence="6">
    <location>
        <begin position="817"/>
        <end position="1137"/>
    </location>
</feature>
<feature type="region of interest" description="Disordered" evidence="4">
    <location>
        <begin position="124"/>
        <end position="146"/>
    </location>
</feature>
<evidence type="ECO:0000256" key="3">
    <source>
        <dbReference type="ARBA" id="ARBA00070857"/>
    </source>
</evidence>
<dbReference type="Pfam" id="PF16488">
    <property type="entry name" value="ArgoL2"/>
    <property type="match status" value="1"/>
</dbReference>
<dbReference type="Pfam" id="PF16487">
    <property type="entry name" value="ArgoMid"/>
    <property type="match status" value="1"/>
</dbReference>
<dbReference type="PROSITE" id="PS50822">
    <property type="entry name" value="PIWI"/>
    <property type="match status" value="1"/>
</dbReference>
<comment type="caution">
    <text evidence="8">The sequence shown here is derived from an EMBL/GenBank/DDBJ whole genome shotgun (WGS) entry which is preliminary data.</text>
</comment>
<dbReference type="EMBL" id="RWGY01000004">
    <property type="protein sequence ID" value="TVU45677.1"/>
    <property type="molecule type" value="Genomic_DNA"/>
</dbReference>
<dbReference type="CDD" id="cd04657">
    <property type="entry name" value="Piwi_ago-like"/>
    <property type="match status" value="1"/>
</dbReference>
<dbReference type="InterPro" id="IPR032474">
    <property type="entry name" value="Argonaute_N"/>
</dbReference>
<feature type="compositionally biased region" description="Low complexity" evidence="4">
    <location>
        <begin position="1"/>
        <end position="10"/>
    </location>
</feature>
<keyword evidence="9" id="KW-1185">Reference proteome</keyword>
<protein>
    <recommendedName>
        <fullName evidence="3">Protein argonaute 7</fullName>
    </recommendedName>
</protein>
<dbReference type="OrthoDB" id="10252740at2759"/>
<dbReference type="Gramene" id="TVU45671">
    <property type="protein sequence ID" value="TVU45671"/>
    <property type="gene ID" value="EJB05_05164"/>
</dbReference>
<evidence type="ECO:0000256" key="2">
    <source>
        <dbReference type="ARBA" id="ARBA00023158"/>
    </source>
</evidence>
<dbReference type="InterPro" id="IPR032473">
    <property type="entry name" value="Argonaute_Mid_dom"/>
</dbReference>
<proteinExistence type="inferred from homology"/>
<dbReference type="AlphaFoldDB" id="A0A5J9WCP9"/>
<dbReference type="Gramene" id="TVU45677">
    <property type="protein sequence ID" value="TVU45677"/>
    <property type="gene ID" value="EJB05_05172"/>
</dbReference>
<dbReference type="InterPro" id="IPR036397">
    <property type="entry name" value="RNaseH_sf"/>
</dbReference>
<feature type="region of interest" description="Disordered" evidence="4">
    <location>
        <begin position="275"/>
        <end position="310"/>
    </location>
</feature>
<dbReference type="InterPro" id="IPR003100">
    <property type="entry name" value="PAZ_dom"/>
</dbReference>
<sequence length="1176" mass="129157">MARTPSAAPRRAARRGGCPRGARPRLGRVIVPRLQTSTRARYVAERLRVTDAWGSLTQRAKRLARCPLAAEDEAVEVGAEAEATKEEAVEVTAAVAVAAAPVEGAVEEQPIRSTEAMEASASALPAVGAAEAPRSSGSTAKRRAEEAQAVEASASLVPAMGAAVAPPSQCTEATATTRAQDQAQAVEAILALAEGAAGAPRSRSTEAPAVAFAAARHEVEAVALARAGVTSPRPSRRAGEYHGVAQARGQVAAPLAAEVGELGRHVERKMAVTEPQAAPRLGPSSSAPTTPAQAPAAAAPGQGLAPSGAGTLPPVSSKALVFPARPGYGTVGRRCRVRANHFLVQVADRDIYHYDVAITPESNSRERNRWILTELVKLHKPHLNGRLPVYDGKKSLFTAGPLPFKSKDFLLKLTNPDRANQGEKEYNVTIKDAAKIDLYSLQQFLAGRQRELPQDTIQALDIALRECPSARYVSISRSFFSQAFGHGGAIGSGVECWRGYYQSLRPTQMGLSLNIDISATAFYKAQPIIEFALEYLSLRDTTRRLSDLDRIKLKKALKGVKVVATHRRDKSIRYRITGITSAPLNDLTFDQDGRRVSVVQYFKQQYNYPLKYTHWPCLQAGSNSRPIYLPMEVCSILEGQRYSSKLNERQVASILKLACERPAQRESSILEVARRNNYDSDYYAKEFGIKVTNQLAMVDARVLPTPRLKYHDSGKEKMCNPSVGQWNMINKRMVNGGSIRYWACITFSSSLHPNVTGMFCDDLVSMCNKIGMQMWTTPCVDIKQGRQDNLEASIRSVHRQSADMIAQQGPKGLQLELLIIILPDMSGSYGRIKRLCETELGVITQCCAPKNVRKGGKQYLENLALKINVKVGGRNTVLEDALNKRIPLLTDVPTIVFGADVTHPPAGEGSLPSIAAVVASMDWPQVTKYKCLVSAQGQREEIINNLFTEVRDAEKGIVRGGMVRELLLSFFKSTGYKPSRIIFYRDGVSEGQFSQILLYEMDAIRKACASLEEGYLPKVTFVVVQKRHHTRLFPENHNAREQTDRSGNILPGTVVDTKICHPSEFDFYLCSHAGIQGTSRPAHYHVLFDENGFSADALQTLTYNLCYTYARCTRSVSIVPPAYYAHLGAFRARYYMEEEISDRDSSVAASRTHDQSVIVKQLPKIKENVQEFMFYC</sequence>
<dbReference type="InterPro" id="IPR045246">
    <property type="entry name" value="Piwi_ago-like"/>
</dbReference>
<feature type="region of interest" description="Disordered" evidence="4">
    <location>
        <begin position="1"/>
        <end position="24"/>
    </location>
</feature>
<dbReference type="InterPro" id="IPR014811">
    <property type="entry name" value="ArgoL1"/>
</dbReference>
<dbReference type="SMART" id="SM00949">
    <property type="entry name" value="PAZ"/>
    <property type="match status" value="1"/>
</dbReference>
<feature type="non-terminal residue" evidence="8">
    <location>
        <position position="1"/>
    </location>
</feature>
<dbReference type="Pfam" id="PF08699">
    <property type="entry name" value="ArgoL1"/>
    <property type="match status" value="1"/>
</dbReference>
<comment type="similarity">
    <text evidence="1">Belongs to the argonaute family. Ago subfamily.</text>
</comment>
<dbReference type="GO" id="GO:0035194">
    <property type="term" value="P:regulatory ncRNA-mediated post-transcriptional gene silencing"/>
    <property type="evidence" value="ECO:0007669"/>
    <property type="project" value="UniProtKB-ARBA"/>
</dbReference>
<dbReference type="FunFam" id="3.30.420.10:FF:000013">
    <property type="entry name" value="protein argonaute 10-like"/>
    <property type="match status" value="1"/>
</dbReference>
<evidence type="ECO:0000313" key="8">
    <source>
        <dbReference type="EMBL" id="TVU45677.1"/>
    </source>
</evidence>
<dbReference type="SMART" id="SM00950">
    <property type="entry name" value="Piwi"/>
    <property type="match status" value="1"/>
</dbReference>
<dbReference type="EMBL" id="RWGY01000004">
    <property type="protein sequence ID" value="TVU45671.1"/>
    <property type="molecule type" value="Genomic_DNA"/>
</dbReference>
<dbReference type="Gene3D" id="3.40.50.2300">
    <property type="match status" value="1"/>
</dbReference>
<name>A0A5J9WCP9_9POAL</name>